<evidence type="ECO:0000256" key="9">
    <source>
        <dbReference type="ARBA" id="ARBA00023002"/>
    </source>
</evidence>
<dbReference type="Pfam" id="PF08725">
    <property type="entry name" value="Integrin_b_cyt"/>
    <property type="match status" value="1"/>
</dbReference>
<dbReference type="GO" id="GO:0016477">
    <property type="term" value="P:cell migration"/>
    <property type="evidence" value="ECO:0007669"/>
    <property type="project" value="TreeGrafter"/>
</dbReference>
<evidence type="ECO:0000256" key="1">
    <source>
        <dbReference type="ARBA" id="ARBA00004479"/>
    </source>
</evidence>
<evidence type="ECO:0000313" key="20">
    <source>
        <dbReference type="Proteomes" id="UP001353858"/>
    </source>
</evidence>
<evidence type="ECO:0000256" key="2">
    <source>
        <dbReference type="ARBA" id="ARBA00006484"/>
    </source>
</evidence>
<dbReference type="EMBL" id="JARPUR010000006">
    <property type="protein sequence ID" value="KAK4874156.1"/>
    <property type="molecule type" value="Genomic_DNA"/>
</dbReference>
<feature type="transmembrane region" description="Helical" evidence="16">
    <location>
        <begin position="1134"/>
        <end position="1156"/>
    </location>
</feature>
<dbReference type="Pfam" id="PF07974">
    <property type="entry name" value="EGF_2"/>
    <property type="match status" value="1"/>
</dbReference>
<keyword evidence="11 15" id="KW-0401">Integrin</keyword>
<sequence length="1206" mass="136188">MNNQFNDFENYDYTIINDNYVSTDGNNRNNYKTITELAGRNAAHVVVEVDNNYENEEICNNFNWTRNPTLLLLDEYHKHVTRFRNPKIKNKHYGKKFCRRRKICIKSALKMEVSKKDYKLMKSIMDVVTFLLASFVLVVKAIFYACLPKSYKKLKKFDEEIVLITGGAGGIGRLVALKLAKLKATVVLWDINSKGIEESVKLVKAAGGNVYGYKCDLTNREDVYKVAEKVREEVGQVTILINNAGVVSGRLLLDTPDHLIQRTFDVNILAHFWTTKAFLPRMIQNNHGHIVTIASLAGHIGVHKLVDYSSSKFAAVGFDESLRLELEKLGATGVKTTVVCPYFIQQTGMFNDVVSKFIPTLKSTEVADKIVDAIELEKIWVVIPGYLWVTWLKWILPWGVMSLFLRGVVKNASGYSEVLSLNNANVNGAKDDEKTNFQKNTEMILFKSVNLQERFCKNFRTCDSCVQAESYCVWCFQEDFKSDRCGPPETLKRLGCKQHNIIKSNGESKILEVEDKDFKGVTDPDNIEESIQIKPQKLSVQLRAKQPLNFQFSYRPAEDYPLDLYYLMDLTDTMSYDIATMATLGTELANLLQKLSKNFKVAFGYYSDKVEMPFSKMTNESLVNPCEVAGKVCEKAFDFVHRLNFTNDVDKFVKTINASKTTSNLDNLEGGMDALYQIILCEDHIQWRENSRKIVVVATDGILHFAGDGILAGAVRRNYDKCLLNENGHYDQSLIYDYPSLGEIYHRLLRHKMNVLFAAKEDAIDYYTKLNKAIPTVTYVGKLAEKSTNVLNLVTDGYFNIVKNVYFTTRSDNIKVTFKTNCNKHSGWNVSSECDNVEVGKEYIFDVTLEIDRVPDNLSEETLVIDEKNIAESLVIEVEYIGKCKCEDSDDDDCSGNGVYKCGICECAEGWKGKKCELSCMNQGVEECREKNETYTSTTCYGRGDCDCGKCFCDEGFAGIFCQDKQCVTNKYGEVCSGFTQGVCQDGVCRCYEGFKGEDCSCPTSTKICTAPGSNHVCSGAGTCDCGKCKCKPNYSGEYCEICDTCTGLCSTYENCVLDIVTNTKNSSSCQTEDGNLFITRFINTSISVDSSTCYIRHEKEGGFICDAQFRYNIKDNSLVELDIYDDCGKPVRAGALIGIIIAAVLGIGIMLILVWKARLMYSDRREYARFLEETQRSKMLEVNPLYNSPIRTYEMPRELQTFHSS</sequence>
<dbReference type="InterPro" id="IPR032695">
    <property type="entry name" value="Integrin_dom_sf"/>
</dbReference>
<evidence type="ECO:0000256" key="4">
    <source>
        <dbReference type="ARBA" id="ARBA00022692"/>
    </source>
</evidence>
<dbReference type="SUPFAM" id="SSF51735">
    <property type="entry name" value="NAD(P)-binding Rossmann-fold domains"/>
    <property type="match status" value="1"/>
</dbReference>
<evidence type="ECO:0000256" key="16">
    <source>
        <dbReference type="SAM" id="Phobius"/>
    </source>
</evidence>
<dbReference type="InterPro" id="IPR002369">
    <property type="entry name" value="Integrin_bsu_VWA"/>
</dbReference>
<accession>A0AAN7S728</accession>
<dbReference type="PRINTS" id="PR01186">
    <property type="entry name" value="INTEGRINB"/>
</dbReference>
<dbReference type="PANTHER" id="PTHR10082">
    <property type="entry name" value="INTEGRIN BETA SUBUNIT"/>
    <property type="match status" value="1"/>
</dbReference>
<dbReference type="PANTHER" id="PTHR10082:SF60">
    <property type="entry name" value="INTEGRIN BETA-PS"/>
    <property type="match status" value="1"/>
</dbReference>
<feature type="domain" description="Integrin beta subunit VWA" evidence="17">
    <location>
        <begin position="461"/>
        <end position="886"/>
    </location>
</feature>
<feature type="domain" description="Integrin beta subunit cytoplasmic" evidence="18">
    <location>
        <begin position="1157"/>
        <end position="1206"/>
    </location>
</feature>
<dbReference type="Pfam" id="PF00106">
    <property type="entry name" value="adh_short"/>
    <property type="match status" value="1"/>
</dbReference>
<dbReference type="GO" id="GO:0005925">
    <property type="term" value="C:focal adhesion"/>
    <property type="evidence" value="ECO:0007669"/>
    <property type="project" value="TreeGrafter"/>
</dbReference>
<dbReference type="InterPro" id="IPR002347">
    <property type="entry name" value="SDR_fam"/>
</dbReference>
<evidence type="ECO:0000256" key="6">
    <source>
        <dbReference type="ARBA" id="ARBA00022737"/>
    </source>
</evidence>
<dbReference type="Gene3D" id="3.40.50.720">
    <property type="entry name" value="NAD(P)-binding Rossmann-like Domain"/>
    <property type="match status" value="1"/>
</dbReference>
<keyword evidence="6" id="KW-0677">Repeat</keyword>
<proteinExistence type="inferred from homology"/>
<dbReference type="InterPro" id="IPR057243">
    <property type="entry name" value="Integrin_I-EGF_CS"/>
</dbReference>
<dbReference type="FunFam" id="3.40.50.720:FF:000202">
    <property type="entry name" value="Short-chain dehydrogenase/reductase family 16C member 6"/>
    <property type="match status" value="1"/>
</dbReference>
<dbReference type="Pfam" id="PF00362">
    <property type="entry name" value="Integrin_beta"/>
    <property type="match status" value="1"/>
</dbReference>
<keyword evidence="7 15" id="KW-0130">Cell adhesion</keyword>
<dbReference type="GO" id="GO:0033627">
    <property type="term" value="P:cell adhesion mediated by integrin"/>
    <property type="evidence" value="ECO:0007669"/>
    <property type="project" value="TreeGrafter"/>
</dbReference>
<dbReference type="PROSITE" id="PS00243">
    <property type="entry name" value="I_EGF_1"/>
    <property type="match status" value="2"/>
</dbReference>
<comment type="similarity">
    <text evidence="2">Belongs to the short-chain dehydrogenases/reductases (SDR) family.</text>
</comment>
<evidence type="ECO:0000256" key="15">
    <source>
        <dbReference type="RuleBase" id="RU000633"/>
    </source>
</evidence>
<gene>
    <name evidence="19" type="ORF">RN001_013516</name>
</gene>
<dbReference type="Pfam" id="PF23106">
    <property type="entry name" value="EGF_Teneurin"/>
    <property type="match status" value="1"/>
</dbReference>
<dbReference type="GO" id="GO:0007160">
    <property type="term" value="P:cell-matrix adhesion"/>
    <property type="evidence" value="ECO:0007669"/>
    <property type="project" value="TreeGrafter"/>
</dbReference>
<dbReference type="SUPFAM" id="SSF53300">
    <property type="entry name" value="vWA-like"/>
    <property type="match status" value="1"/>
</dbReference>
<keyword evidence="12 16" id="KW-0472">Membrane</keyword>
<evidence type="ECO:0000259" key="18">
    <source>
        <dbReference type="SMART" id="SM01241"/>
    </source>
</evidence>
<evidence type="ECO:0000259" key="17">
    <source>
        <dbReference type="SMART" id="SM00187"/>
    </source>
</evidence>
<evidence type="ECO:0000256" key="5">
    <source>
        <dbReference type="ARBA" id="ARBA00022729"/>
    </source>
</evidence>
<comment type="caution">
    <text evidence="19">The sequence shown here is derived from an EMBL/GenBank/DDBJ whole genome shotgun (WGS) entry which is preliminary data.</text>
</comment>
<dbReference type="InterPro" id="IPR036465">
    <property type="entry name" value="vWFA_dom_sf"/>
</dbReference>
<dbReference type="Gene3D" id="3.30.1680.10">
    <property type="entry name" value="ligand-binding face of the semaphorins, domain 2"/>
    <property type="match status" value="1"/>
</dbReference>
<keyword evidence="9" id="KW-0560">Oxidoreductase</keyword>
<evidence type="ECO:0000256" key="3">
    <source>
        <dbReference type="ARBA" id="ARBA00007449"/>
    </source>
</evidence>
<dbReference type="Gene3D" id="3.40.50.410">
    <property type="entry name" value="von Willebrand factor, type A domain"/>
    <property type="match status" value="1"/>
</dbReference>
<dbReference type="Gene3D" id="1.20.5.100">
    <property type="entry name" value="Cytochrome c1, transmembrane anchor, C-terminal"/>
    <property type="match status" value="1"/>
</dbReference>
<dbReference type="SMART" id="SM01241">
    <property type="entry name" value="Integrin_b_cyt"/>
    <property type="match status" value="1"/>
</dbReference>
<evidence type="ECO:0000256" key="7">
    <source>
        <dbReference type="ARBA" id="ARBA00022889"/>
    </source>
</evidence>
<dbReference type="CDD" id="cd00055">
    <property type="entry name" value="EGF_Lam"/>
    <property type="match status" value="1"/>
</dbReference>
<evidence type="ECO:0000256" key="12">
    <source>
        <dbReference type="ARBA" id="ARBA00023136"/>
    </source>
</evidence>
<dbReference type="InterPro" id="IPR036291">
    <property type="entry name" value="NAD(P)-bd_dom_sf"/>
</dbReference>
<evidence type="ECO:0000256" key="14">
    <source>
        <dbReference type="ARBA" id="ARBA00023180"/>
    </source>
</evidence>
<keyword evidence="20" id="KW-1185">Reference proteome</keyword>
<dbReference type="Proteomes" id="UP001353858">
    <property type="component" value="Unassembled WGS sequence"/>
</dbReference>
<dbReference type="GO" id="GO:0016491">
    <property type="term" value="F:oxidoreductase activity"/>
    <property type="evidence" value="ECO:0007669"/>
    <property type="project" value="UniProtKB-KW"/>
</dbReference>
<dbReference type="InterPro" id="IPR002049">
    <property type="entry name" value="LE_dom"/>
</dbReference>
<feature type="transmembrane region" description="Helical" evidence="16">
    <location>
        <begin position="124"/>
        <end position="145"/>
    </location>
</feature>
<comment type="subcellular location">
    <subcellularLocation>
        <location evidence="15">Cell membrane</location>
        <topology evidence="15">Single-pass type I membrane protein</topology>
    </subcellularLocation>
    <subcellularLocation>
        <location evidence="1">Membrane</location>
        <topology evidence="1">Single-pass type I membrane protein</topology>
    </subcellularLocation>
</comment>
<dbReference type="GO" id="GO:0048731">
    <property type="term" value="P:system development"/>
    <property type="evidence" value="ECO:0007669"/>
    <property type="project" value="UniProtKB-ARBA"/>
</dbReference>
<keyword evidence="10" id="KW-0520">NAD</keyword>
<keyword evidence="13" id="KW-1015">Disulfide bond</keyword>
<dbReference type="GO" id="GO:0048513">
    <property type="term" value="P:animal organ development"/>
    <property type="evidence" value="ECO:0007669"/>
    <property type="project" value="UniProtKB-ARBA"/>
</dbReference>
<dbReference type="InterPro" id="IPR015812">
    <property type="entry name" value="Integrin_bsu"/>
</dbReference>
<dbReference type="GO" id="GO:0007229">
    <property type="term" value="P:integrin-mediated signaling pathway"/>
    <property type="evidence" value="ECO:0007669"/>
    <property type="project" value="UniProtKB-KW"/>
</dbReference>
<keyword evidence="14" id="KW-0325">Glycoprotein</keyword>
<dbReference type="SUPFAM" id="SSF103575">
    <property type="entry name" value="Plexin repeat"/>
    <property type="match status" value="1"/>
</dbReference>
<dbReference type="SMART" id="SM00187">
    <property type="entry name" value="INB"/>
    <property type="match status" value="1"/>
</dbReference>
<comment type="similarity">
    <text evidence="3 15">Belongs to the integrin beta chain family.</text>
</comment>
<dbReference type="Gene3D" id="2.10.25.10">
    <property type="entry name" value="Laminin"/>
    <property type="match status" value="3"/>
</dbReference>
<keyword evidence="8 16" id="KW-1133">Transmembrane helix</keyword>
<dbReference type="SUPFAM" id="SSF69179">
    <property type="entry name" value="Integrin domains"/>
    <property type="match status" value="1"/>
</dbReference>
<evidence type="ECO:0000256" key="13">
    <source>
        <dbReference type="ARBA" id="ARBA00023157"/>
    </source>
</evidence>
<dbReference type="AlphaFoldDB" id="A0AAN7S728"/>
<protein>
    <recommendedName>
        <fullName evidence="15">Integrin beta</fullName>
    </recommendedName>
</protein>
<reference evidence="20" key="1">
    <citation type="submission" date="2023-01" db="EMBL/GenBank/DDBJ databases">
        <title>Key to firefly adult light organ development and bioluminescence: homeobox transcription factors regulate luciferase expression and transportation to peroxisome.</title>
        <authorList>
            <person name="Fu X."/>
        </authorList>
    </citation>
    <scope>NUCLEOTIDE SEQUENCE [LARGE SCALE GENOMIC DNA]</scope>
</reference>
<evidence type="ECO:0000313" key="19">
    <source>
        <dbReference type="EMBL" id="KAK4874156.1"/>
    </source>
</evidence>
<dbReference type="InterPro" id="IPR014836">
    <property type="entry name" value="Integrin_bsu_cyt_dom"/>
</dbReference>
<dbReference type="Gene3D" id="2.60.40.1510">
    <property type="entry name" value="ntegrin, alpha v. Chain A, domain 3"/>
    <property type="match status" value="1"/>
</dbReference>
<dbReference type="CDD" id="cd05339">
    <property type="entry name" value="17beta-HSDXI-like_SDR_c"/>
    <property type="match status" value="1"/>
</dbReference>
<evidence type="ECO:0000256" key="10">
    <source>
        <dbReference type="ARBA" id="ARBA00023027"/>
    </source>
</evidence>
<dbReference type="GO" id="GO:0005178">
    <property type="term" value="F:integrin binding"/>
    <property type="evidence" value="ECO:0007669"/>
    <property type="project" value="TreeGrafter"/>
</dbReference>
<keyword evidence="4 15" id="KW-0812">Transmembrane</keyword>
<evidence type="ECO:0000256" key="11">
    <source>
        <dbReference type="ARBA" id="ARBA00023037"/>
    </source>
</evidence>
<name>A0AAN7S728_9COLE</name>
<dbReference type="GO" id="GO:0009986">
    <property type="term" value="C:cell surface"/>
    <property type="evidence" value="ECO:0007669"/>
    <property type="project" value="TreeGrafter"/>
</dbReference>
<organism evidence="19 20">
    <name type="scientific">Aquatica leii</name>
    <dbReference type="NCBI Taxonomy" id="1421715"/>
    <lineage>
        <taxon>Eukaryota</taxon>
        <taxon>Metazoa</taxon>
        <taxon>Ecdysozoa</taxon>
        <taxon>Arthropoda</taxon>
        <taxon>Hexapoda</taxon>
        <taxon>Insecta</taxon>
        <taxon>Pterygota</taxon>
        <taxon>Neoptera</taxon>
        <taxon>Endopterygota</taxon>
        <taxon>Coleoptera</taxon>
        <taxon>Polyphaga</taxon>
        <taxon>Elateriformia</taxon>
        <taxon>Elateroidea</taxon>
        <taxon>Lampyridae</taxon>
        <taxon>Luciolinae</taxon>
        <taxon>Aquatica</taxon>
    </lineage>
</organism>
<dbReference type="GO" id="GO:0007157">
    <property type="term" value="P:heterophilic cell-cell adhesion via plasma membrane cell adhesion molecules"/>
    <property type="evidence" value="ECO:0007669"/>
    <property type="project" value="UniProtKB-ARBA"/>
</dbReference>
<dbReference type="InterPro" id="IPR013111">
    <property type="entry name" value="EGF_extracell"/>
</dbReference>
<dbReference type="GO" id="GO:0008305">
    <property type="term" value="C:integrin complex"/>
    <property type="evidence" value="ECO:0007669"/>
    <property type="project" value="TreeGrafter"/>
</dbReference>
<keyword evidence="5" id="KW-0732">Signal</keyword>
<evidence type="ECO:0000256" key="8">
    <source>
        <dbReference type="ARBA" id="ARBA00022989"/>
    </source>
</evidence>